<keyword evidence="3" id="KW-1185">Reference proteome</keyword>
<feature type="domain" description="RelA/SpoT" evidence="1">
    <location>
        <begin position="31"/>
        <end position="160"/>
    </location>
</feature>
<name>A0ABS7VD15_9GAMM</name>
<gene>
    <name evidence="2" type="ORF">LA374_13805</name>
</gene>
<reference evidence="2 3" key="1">
    <citation type="submission" date="2021-09" db="EMBL/GenBank/DDBJ databases">
        <title>Aeromonas schubertii isolated from Asian sea bass.</title>
        <authorList>
            <person name="Pinpimai K."/>
        </authorList>
    </citation>
    <scope>NUCLEOTIDE SEQUENCE [LARGE SCALE GENOMIC DNA]</scope>
    <source>
        <strain evidence="2 3">CHULA2021a</strain>
    </source>
</reference>
<dbReference type="SMART" id="SM00954">
    <property type="entry name" value="RelA_SpoT"/>
    <property type="match status" value="1"/>
</dbReference>
<comment type="caution">
    <text evidence="2">The sequence shown here is derived from an EMBL/GenBank/DDBJ whole genome shotgun (WGS) entry which is preliminary data.</text>
</comment>
<dbReference type="PANTHER" id="PTHR41773:SF1">
    <property type="entry name" value="RELA_SPOT DOMAIN-CONTAINING PROTEIN"/>
    <property type="match status" value="1"/>
</dbReference>
<organism evidence="2 3">
    <name type="scientific">Aeromonas schubertii</name>
    <dbReference type="NCBI Taxonomy" id="652"/>
    <lineage>
        <taxon>Bacteria</taxon>
        <taxon>Pseudomonadati</taxon>
        <taxon>Pseudomonadota</taxon>
        <taxon>Gammaproteobacteria</taxon>
        <taxon>Aeromonadales</taxon>
        <taxon>Aeromonadaceae</taxon>
        <taxon>Aeromonas</taxon>
    </lineage>
</organism>
<accession>A0ABS7VD15</accession>
<dbReference type="Pfam" id="PF04607">
    <property type="entry name" value="RelA_SpoT"/>
    <property type="match status" value="1"/>
</dbReference>
<dbReference type="SUPFAM" id="SSF81301">
    <property type="entry name" value="Nucleotidyltransferase"/>
    <property type="match status" value="1"/>
</dbReference>
<evidence type="ECO:0000313" key="3">
    <source>
        <dbReference type="Proteomes" id="UP000774958"/>
    </source>
</evidence>
<protein>
    <submittedName>
        <fullName evidence="2">RelA/SpoT domain-containing protein</fullName>
    </submittedName>
</protein>
<dbReference type="CDD" id="cd05399">
    <property type="entry name" value="NT_Rel-Spo_like"/>
    <property type="match status" value="1"/>
</dbReference>
<dbReference type="InterPro" id="IPR007685">
    <property type="entry name" value="RelA_SpoT"/>
</dbReference>
<evidence type="ECO:0000313" key="2">
    <source>
        <dbReference type="EMBL" id="MBZ6067272.1"/>
    </source>
</evidence>
<dbReference type="RefSeq" id="WP_224163167.1">
    <property type="nucleotide sequence ID" value="NZ_JAIRBT010000019.1"/>
</dbReference>
<dbReference type="PANTHER" id="PTHR41773">
    <property type="entry name" value="GTP PYROPHOSPHATASE-RELATED"/>
    <property type="match status" value="1"/>
</dbReference>
<dbReference type="Gene3D" id="3.30.460.10">
    <property type="entry name" value="Beta Polymerase, domain 2"/>
    <property type="match status" value="1"/>
</dbReference>
<dbReference type="InterPro" id="IPR043519">
    <property type="entry name" value="NT_sf"/>
</dbReference>
<proteinExistence type="predicted"/>
<dbReference type="Proteomes" id="UP000774958">
    <property type="component" value="Unassembled WGS sequence"/>
</dbReference>
<sequence>MYNTEEIIARKIHDSIVNDLTRIGLLFRVFYRSKSAYSIARKLENNPGKYTPEGKKIQDLYGIRVALYFSDDLPLAQKALKNSFEYDHASSSIDENNINKFSATRCNLIFRLPIELVEESSVLASNNLIDKTFEVQFRTILSEGWHEVDHDLRYKCSNDWDNNNDLSRALNGIYASLETSDWSMLKLFEELAYKHYKAGKWEAMLRHKFRLRFQDCLSSTLALIITNERLGKQLYRVNRDSLLKSIFEHNIKIPININNIVYLCNFLYLKNNAIDGITPEPIKNILNESMGKET</sequence>
<dbReference type="EMBL" id="JAIRBT010000019">
    <property type="protein sequence ID" value="MBZ6067272.1"/>
    <property type="molecule type" value="Genomic_DNA"/>
</dbReference>
<evidence type="ECO:0000259" key="1">
    <source>
        <dbReference type="SMART" id="SM00954"/>
    </source>
</evidence>